<feature type="compositionally biased region" description="Low complexity" evidence="1">
    <location>
        <begin position="89"/>
        <end position="107"/>
    </location>
</feature>
<organism evidence="3 4">
    <name type="scientific">Actinomycetospora rhizophila</name>
    <dbReference type="NCBI Taxonomy" id="1416876"/>
    <lineage>
        <taxon>Bacteria</taxon>
        <taxon>Bacillati</taxon>
        <taxon>Actinomycetota</taxon>
        <taxon>Actinomycetes</taxon>
        <taxon>Pseudonocardiales</taxon>
        <taxon>Pseudonocardiaceae</taxon>
        <taxon>Actinomycetospora</taxon>
    </lineage>
</organism>
<keyword evidence="2" id="KW-0472">Membrane</keyword>
<name>A0ABV9ZL52_9PSEU</name>
<sequence length="107" mass="10762">MRRPVLLLTVAVLLAVAAVVLLIAGVEVRETTGGLLVAPIRQLHLVGGYLVAGTAAGVAAVLTALVAVPALRTGRREPAEDAPTERTEAPAPAGEPAALAPGSERTT</sequence>
<accession>A0ABV9ZL52</accession>
<keyword evidence="2" id="KW-1133">Transmembrane helix</keyword>
<evidence type="ECO:0000313" key="3">
    <source>
        <dbReference type="EMBL" id="MFC5142208.1"/>
    </source>
</evidence>
<dbReference type="Proteomes" id="UP001596175">
    <property type="component" value="Unassembled WGS sequence"/>
</dbReference>
<evidence type="ECO:0000256" key="1">
    <source>
        <dbReference type="SAM" id="MobiDB-lite"/>
    </source>
</evidence>
<reference evidence="4" key="1">
    <citation type="journal article" date="2019" name="Int. J. Syst. Evol. Microbiol.">
        <title>The Global Catalogue of Microorganisms (GCM) 10K type strain sequencing project: providing services to taxonomists for standard genome sequencing and annotation.</title>
        <authorList>
            <consortium name="The Broad Institute Genomics Platform"/>
            <consortium name="The Broad Institute Genome Sequencing Center for Infectious Disease"/>
            <person name="Wu L."/>
            <person name="Ma J."/>
        </authorList>
    </citation>
    <scope>NUCLEOTIDE SEQUENCE [LARGE SCALE GENOMIC DNA]</scope>
    <source>
        <strain evidence="4">XZYJ18</strain>
    </source>
</reference>
<proteinExistence type="predicted"/>
<evidence type="ECO:0008006" key="5">
    <source>
        <dbReference type="Google" id="ProtNLM"/>
    </source>
</evidence>
<evidence type="ECO:0000313" key="4">
    <source>
        <dbReference type="Proteomes" id="UP001596175"/>
    </source>
</evidence>
<dbReference type="RefSeq" id="WP_378024331.1">
    <property type="nucleotide sequence ID" value="NZ_JBHSKG010000021.1"/>
</dbReference>
<feature type="region of interest" description="Disordered" evidence="1">
    <location>
        <begin position="73"/>
        <end position="107"/>
    </location>
</feature>
<keyword evidence="4" id="KW-1185">Reference proteome</keyword>
<keyword evidence="2" id="KW-0812">Transmembrane</keyword>
<feature type="compositionally biased region" description="Basic and acidic residues" evidence="1">
    <location>
        <begin position="74"/>
        <end position="88"/>
    </location>
</feature>
<evidence type="ECO:0000256" key="2">
    <source>
        <dbReference type="SAM" id="Phobius"/>
    </source>
</evidence>
<dbReference type="EMBL" id="JBHSKG010000021">
    <property type="protein sequence ID" value="MFC5142208.1"/>
    <property type="molecule type" value="Genomic_DNA"/>
</dbReference>
<comment type="caution">
    <text evidence="3">The sequence shown here is derived from an EMBL/GenBank/DDBJ whole genome shotgun (WGS) entry which is preliminary data.</text>
</comment>
<protein>
    <recommendedName>
        <fullName evidence="5">Integral membrane protein</fullName>
    </recommendedName>
</protein>
<feature type="transmembrane region" description="Helical" evidence="2">
    <location>
        <begin position="44"/>
        <end position="68"/>
    </location>
</feature>
<gene>
    <name evidence="3" type="ORF">ACFPK1_28540</name>
</gene>